<dbReference type="InterPro" id="IPR002528">
    <property type="entry name" value="MATE_fam"/>
</dbReference>
<dbReference type="Proteomes" id="UP000826793">
    <property type="component" value="Unassembled WGS sequence"/>
</dbReference>
<dbReference type="InterPro" id="IPR048279">
    <property type="entry name" value="MdtK-like"/>
</dbReference>
<feature type="transmembrane region" description="Helical" evidence="13">
    <location>
        <begin position="199"/>
        <end position="219"/>
    </location>
</feature>
<comment type="function">
    <text evidence="1">Multidrug efflux pump.</text>
</comment>
<evidence type="ECO:0000256" key="10">
    <source>
        <dbReference type="ARBA" id="ARBA00023065"/>
    </source>
</evidence>
<comment type="subcellular location">
    <subcellularLocation>
        <location evidence="2">Cell membrane</location>
        <topology evidence="2">Multi-pass membrane protein</topology>
    </subcellularLocation>
</comment>
<evidence type="ECO:0000256" key="2">
    <source>
        <dbReference type="ARBA" id="ARBA00004651"/>
    </source>
</evidence>
<keyword evidence="6" id="KW-0050">Antiport</keyword>
<keyword evidence="5" id="KW-0813">Transport</keyword>
<comment type="similarity">
    <text evidence="3">Belongs to the multi antimicrobial extrusion (MATE) (TC 2.A.66.1) family.</text>
</comment>
<evidence type="ECO:0000313" key="14">
    <source>
        <dbReference type="EMBL" id="HJB97166.1"/>
    </source>
</evidence>
<keyword evidence="10" id="KW-0406">Ion transport</keyword>
<evidence type="ECO:0000256" key="11">
    <source>
        <dbReference type="ARBA" id="ARBA00023136"/>
    </source>
</evidence>
<evidence type="ECO:0000256" key="4">
    <source>
        <dbReference type="ARBA" id="ARBA00020268"/>
    </source>
</evidence>
<dbReference type="GO" id="GO:0005886">
    <property type="term" value="C:plasma membrane"/>
    <property type="evidence" value="ECO:0007669"/>
    <property type="project" value="UniProtKB-SubCell"/>
</dbReference>
<feature type="transmembrane region" description="Helical" evidence="13">
    <location>
        <begin position="263"/>
        <end position="282"/>
    </location>
</feature>
<evidence type="ECO:0000313" key="15">
    <source>
        <dbReference type="Proteomes" id="UP000826793"/>
    </source>
</evidence>
<keyword evidence="8 13" id="KW-0812">Transmembrane</keyword>
<dbReference type="AlphaFoldDB" id="A0A9D2MV41"/>
<dbReference type="GO" id="GO:0015297">
    <property type="term" value="F:antiporter activity"/>
    <property type="evidence" value="ECO:0007669"/>
    <property type="project" value="UniProtKB-KW"/>
</dbReference>
<feature type="transmembrane region" description="Helical" evidence="13">
    <location>
        <begin position="319"/>
        <end position="338"/>
    </location>
</feature>
<evidence type="ECO:0000256" key="1">
    <source>
        <dbReference type="ARBA" id="ARBA00003408"/>
    </source>
</evidence>
<evidence type="ECO:0000256" key="7">
    <source>
        <dbReference type="ARBA" id="ARBA00022475"/>
    </source>
</evidence>
<proteinExistence type="inferred from homology"/>
<feature type="transmembrane region" description="Helical" evidence="13">
    <location>
        <begin position="58"/>
        <end position="83"/>
    </location>
</feature>
<keyword evidence="11 13" id="KW-0472">Membrane</keyword>
<evidence type="ECO:0000256" key="6">
    <source>
        <dbReference type="ARBA" id="ARBA00022449"/>
    </source>
</evidence>
<feature type="transmembrane region" description="Helical" evidence="13">
    <location>
        <begin position="95"/>
        <end position="118"/>
    </location>
</feature>
<evidence type="ECO:0000256" key="5">
    <source>
        <dbReference type="ARBA" id="ARBA00022448"/>
    </source>
</evidence>
<evidence type="ECO:0000256" key="3">
    <source>
        <dbReference type="ARBA" id="ARBA00010199"/>
    </source>
</evidence>
<sequence>MAEVKENPMGTRPVPRLVITTGIPLMLSLLICSLYNVVDSIYVSYVSEDALTALSLASPVQALMGALGCGIAVGLNAVVSKALGEKDEAQVRRAVAASLFLAGCAWALIAVAGVFLVRPYFAWQSGGNQVIAQYGVEYLSICMLFSFGQMGQWVFDRLVIASGRSTLFLFTLSSASITNIILDPIFIFGYFGLPALGTAGAAIATVVGQCVGCVAGYLINRRFNPATPISFTLRPEGKTLVAILRVGIPAAVMQGVVSVMGVLVNSLLIGFSTTAVAVYGVCTRVQNVVTVGVHGLDNGLIPIVAYNYGAGKRERIHQAIRWTLLYALLIFALFLLVLEGAPSLVLRAFDASEDMLAIGIAALRILAVSYLISTLGLVLAAVFQALGLGTYSLALTMIRQVILPLVLVVAVLPFQNLNLVWAAFVLAELLALPVGLLLWRRVNRQVISKIPQDGVLPAEPEKSMA</sequence>
<feature type="transmembrane region" description="Helical" evidence="13">
    <location>
        <begin position="358"/>
        <end position="383"/>
    </location>
</feature>
<feature type="transmembrane region" description="Helical" evidence="13">
    <location>
        <begin position="17"/>
        <end position="38"/>
    </location>
</feature>
<evidence type="ECO:0000256" key="9">
    <source>
        <dbReference type="ARBA" id="ARBA00022989"/>
    </source>
</evidence>
<evidence type="ECO:0000256" key="13">
    <source>
        <dbReference type="SAM" id="Phobius"/>
    </source>
</evidence>
<reference evidence="14" key="2">
    <citation type="submission" date="2021-04" db="EMBL/GenBank/DDBJ databases">
        <authorList>
            <person name="Gilroy R."/>
        </authorList>
    </citation>
    <scope>NUCLEOTIDE SEQUENCE</scope>
    <source>
        <strain evidence="14">CHK185-1770</strain>
    </source>
</reference>
<keyword evidence="7" id="KW-1003">Cell membrane</keyword>
<feature type="transmembrane region" description="Helical" evidence="13">
    <location>
        <begin position="167"/>
        <end position="193"/>
    </location>
</feature>
<gene>
    <name evidence="14" type="ORF">H9710_01160</name>
</gene>
<reference evidence="14" key="1">
    <citation type="journal article" date="2021" name="PeerJ">
        <title>Extensive microbial diversity within the chicken gut microbiome revealed by metagenomics and culture.</title>
        <authorList>
            <person name="Gilroy R."/>
            <person name="Ravi A."/>
            <person name="Getino M."/>
            <person name="Pursley I."/>
            <person name="Horton D.L."/>
            <person name="Alikhan N.F."/>
            <person name="Baker D."/>
            <person name="Gharbi K."/>
            <person name="Hall N."/>
            <person name="Watson M."/>
            <person name="Adriaenssens E.M."/>
            <person name="Foster-Nyarko E."/>
            <person name="Jarju S."/>
            <person name="Secka A."/>
            <person name="Antonio M."/>
            <person name="Oren A."/>
            <person name="Chaudhuri R.R."/>
            <person name="La Ragione R."/>
            <person name="Hildebrand F."/>
            <person name="Pallen M.J."/>
        </authorList>
    </citation>
    <scope>NUCLEOTIDE SEQUENCE</scope>
    <source>
        <strain evidence="14">CHK185-1770</strain>
    </source>
</reference>
<evidence type="ECO:0000256" key="8">
    <source>
        <dbReference type="ARBA" id="ARBA00022692"/>
    </source>
</evidence>
<organism evidence="14 15">
    <name type="scientific">Candidatus Acutalibacter pullicola</name>
    <dbReference type="NCBI Taxonomy" id="2838417"/>
    <lineage>
        <taxon>Bacteria</taxon>
        <taxon>Bacillati</taxon>
        <taxon>Bacillota</taxon>
        <taxon>Clostridia</taxon>
        <taxon>Eubacteriales</taxon>
        <taxon>Acutalibacteraceae</taxon>
        <taxon>Acutalibacter</taxon>
    </lineage>
</organism>
<dbReference type="PIRSF" id="PIRSF006603">
    <property type="entry name" value="DinF"/>
    <property type="match status" value="1"/>
</dbReference>
<feature type="transmembrane region" description="Helical" evidence="13">
    <location>
        <begin position="390"/>
        <end position="413"/>
    </location>
</feature>
<dbReference type="EMBL" id="DWXG01000008">
    <property type="protein sequence ID" value="HJB97166.1"/>
    <property type="molecule type" value="Genomic_DNA"/>
</dbReference>
<dbReference type="PANTHER" id="PTHR43298">
    <property type="entry name" value="MULTIDRUG RESISTANCE PROTEIN NORM-RELATED"/>
    <property type="match status" value="1"/>
</dbReference>
<dbReference type="NCBIfam" id="TIGR00797">
    <property type="entry name" value="matE"/>
    <property type="match status" value="1"/>
</dbReference>
<dbReference type="GO" id="GO:0006811">
    <property type="term" value="P:monoatomic ion transport"/>
    <property type="evidence" value="ECO:0007669"/>
    <property type="project" value="UniProtKB-KW"/>
</dbReference>
<comment type="caution">
    <text evidence="14">The sequence shown here is derived from an EMBL/GenBank/DDBJ whole genome shotgun (WGS) entry which is preliminary data.</text>
</comment>
<evidence type="ECO:0000256" key="12">
    <source>
        <dbReference type="ARBA" id="ARBA00031636"/>
    </source>
</evidence>
<dbReference type="InterPro" id="IPR050222">
    <property type="entry name" value="MATE_MdtK"/>
</dbReference>
<keyword evidence="9 13" id="KW-1133">Transmembrane helix</keyword>
<accession>A0A9D2MV41</accession>
<name>A0A9D2MV41_9FIRM</name>
<feature type="transmembrane region" description="Helical" evidence="13">
    <location>
        <begin position="419"/>
        <end position="439"/>
    </location>
</feature>
<dbReference type="Pfam" id="PF01554">
    <property type="entry name" value="MatE"/>
    <property type="match status" value="2"/>
</dbReference>
<protein>
    <recommendedName>
        <fullName evidence="4">Probable multidrug resistance protein NorM</fullName>
    </recommendedName>
    <alternativeName>
        <fullName evidence="12">Multidrug-efflux transporter</fullName>
    </alternativeName>
</protein>
<dbReference type="PANTHER" id="PTHR43298:SF2">
    <property type="entry name" value="FMN_FAD EXPORTER YEEO-RELATED"/>
    <property type="match status" value="1"/>
</dbReference>
<dbReference type="GO" id="GO:0042910">
    <property type="term" value="F:xenobiotic transmembrane transporter activity"/>
    <property type="evidence" value="ECO:0007669"/>
    <property type="project" value="InterPro"/>
</dbReference>